<dbReference type="CDD" id="cd00038">
    <property type="entry name" value="CAP_ED"/>
    <property type="match status" value="2"/>
</dbReference>
<dbReference type="InterPro" id="IPR050818">
    <property type="entry name" value="KCNH_animal-type"/>
</dbReference>
<dbReference type="PANTHER" id="PTHR10217">
    <property type="entry name" value="VOLTAGE AND LIGAND GATED POTASSIUM CHANNEL"/>
    <property type="match status" value="1"/>
</dbReference>
<dbReference type="GO" id="GO:0005886">
    <property type="term" value="C:plasma membrane"/>
    <property type="evidence" value="ECO:0007669"/>
    <property type="project" value="TreeGrafter"/>
</dbReference>
<dbReference type="Proteomes" id="UP000709295">
    <property type="component" value="Unassembled WGS sequence"/>
</dbReference>
<dbReference type="InterPro" id="IPR000595">
    <property type="entry name" value="cNMP-bd_dom"/>
</dbReference>
<feature type="transmembrane region" description="Helical" evidence="8">
    <location>
        <begin position="1021"/>
        <end position="1041"/>
    </location>
</feature>
<evidence type="ECO:0000256" key="8">
    <source>
        <dbReference type="SAM" id="Phobius"/>
    </source>
</evidence>
<dbReference type="PROSITE" id="PS01032">
    <property type="entry name" value="PPM_1"/>
    <property type="match status" value="1"/>
</dbReference>
<keyword evidence="5 8" id="KW-0472">Membrane</keyword>
<dbReference type="GO" id="GO:0042391">
    <property type="term" value="P:regulation of membrane potential"/>
    <property type="evidence" value="ECO:0007669"/>
    <property type="project" value="TreeGrafter"/>
</dbReference>
<feature type="domain" description="PPM-type phosphatase" evidence="10">
    <location>
        <begin position="122"/>
        <end position="422"/>
    </location>
</feature>
<dbReference type="EMBL" id="JAENGY010000149">
    <property type="protein sequence ID" value="KAG6971825.1"/>
    <property type="molecule type" value="Genomic_DNA"/>
</dbReference>
<evidence type="ECO:0000256" key="1">
    <source>
        <dbReference type="ARBA" id="ARBA00004141"/>
    </source>
</evidence>
<dbReference type="GO" id="GO:0005249">
    <property type="term" value="F:voltage-gated potassium channel activity"/>
    <property type="evidence" value="ECO:0007669"/>
    <property type="project" value="TreeGrafter"/>
</dbReference>
<feature type="transmembrane region" description="Helical" evidence="8">
    <location>
        <begin position="969"/>
        <end position="991"/>
    </location>
</feature>
<dbReference type="PROSITE" id="PS51746">
    <property type="entry name" value="PPM_2"/>
    <property type="match status" value="1"/>
</dbReference>
<comment type="similarity">
    <text evidence="6">Belongs to the PP2C family.</text>
</comment>
<feature type="transmembrane region" description="Helical" evidence="8">
    <location>
        <begin position="1114"/>
        <end position="1141"/>
    </location>
</feature>
<evidence type="ECO:0000313" key="11">
    <source>
        <dbReference type="EMBL" id="KAG6971825.1"/>
    </source>
</evidence>
<accession>A0A8J5J227</accession>
<dbReference type="GO" id="GO:0004721">
    <property type="term" value="F:phosphoprotein phosphatase activity"/>
    <property type="evidence" value="ECO:0007669"/>
    <property type="project" value="UniProtKB-KW"/>
</dbReference>
<evidence type="ECO:0008006" key="13">
    <source>
        <dbReference type="Google" id="ProtNLM"/>
    </source>
</evidence>
<feature type="domain" description="Cyclic nucleotide-binding" evidence="9">
    <location>
        <begin position="1455"/>
        <end position="1492"/>
    </location>
</feature>
<evidence type="ECO:0000259" key="9">
    <source>
        <dbReference type="PROSITE" id="PS50042"/>
    </source>
</evidence>
<feature type="transmembrane region" description="Helical" evidence="8">
    <location>
        <begin position="934"/>
        <end position="957"/>
    </location>
</feature>
<reference evidence="11" key="1">
    <citation type="submission" date="2021-01" db="EMBL/GenBank/DDBJ databases">
        <title>Phytophthora aleatoria, a newly-described species from Pinus radiata is distinct from Phytophthora cactorum isolates based on comparative genomics.</title>
        <authorList>
            <person name="Mcdougal R."/>
            <person name="Panda P."/>
            <person name="Williams N."/>
            <person name="Studholme D.J."/>
        </authorList>
    </citation>
    <scope>NUCLEOTIDE SEQUENCE</scope>
    <source>
        <strain evidence="11">NZFS 4037</strain>
    </source>
</reference>
<dbReference type="PANTHER" id="PTHR10217:SF435">
    <property type="entry name" value="POTASSIUM VOLTAGE-GATED CHANNEL PROTEIN EAG"/>
    <property type="match status" value="1"/>
</dbReference>
<keyword evidence="6" id="KW-0378">Hydrolase</keyword>
<evidence type="ECO:0000256" key="7">
    <source>
        <dbReference type="SAM" id="MobiDB-lite"/>
    </source>
</evidence>
<comment type="caution">
    <text evidence="11">The sequence shown here is derived from an EMBL/GenBank/DDBJ whole genome shotgun (WGS) entry which is preliminary data.</text>
</comment>
<dbReference type="Pfam" id="PF00520">
    <property type="entry name" value="Ion_trans"/>
    <property type="match status" value="1"/>
</dbReference>
<dbReference type="SMART" id="SM00332">
    <property type="entry name" value="PP2Cc"/>
    <property type="match status" value="1"/>
</dbReference>
<protein>
    <recommendedName>
        <fullName evidence="13">Voltage-gated Ion Channel (VIC) Superfamily</fullName>
    </recommendedName>
</protein>
<name>A0A8J5J227_9STRA</name>
<dbReference type="InterPro" id="IPR000222">
    <property type="entry name" value="PP2C_BS"/>
</dbReference>
<evidence type="ECO:0000259" key="10">
    <source>
        <dbReference type="PROSITE" id="PS51746"/>
    </source>
</evidence>
<dbReference type="InterPro" id="IPR005821">
    <property type="entry name" value="Ion_trans_dom"/>
</dbReference>
<feature type="domain" description="Cyclic nucleotide-binding" evidence="9">
    <location>
        <begin position="1307"/>
        <end position="1354"/>
    </location>
</feature>
<dbReference type="SMART" id="SM00100">
    <property type="entry name" value="cNMP"/>
    <property type="match status" value="2"/>
</dbReference>
<feature type="transmembrane region" description="Helical" evidence="8">
    <location>
        <begin position="1204"/>
        <end position="1225"/>
    </location>
</feature>
<dbReference type="Pfam" id="PF00027">
    <property type="entry name" value="cNMP_binding"/>
    <property type="match status" value="1"/>
</dbReference>
<dbReference type="Pfam" id="PF00481">
    <property type="entry name" value="PP2C"/>
    <property type="match status" value="1"/>
</dbReference>
<keyword evidence="6" id="KW-0904">Protein phosphatase</keyword>
<evidence type="ECO:0000256" key="4">
    <source>
        <dbReference type="ARBA" id="ARBA00022989"/>
    </source>
</evidence>
<feature type="transmembrane region" description="Helical" evidence="8">
    <location>
        <begin position="671"/>
        <end position="692"/>
    </location>
</feature>
<evidence type="ECO:0000313" key="12">
    <source>
        <dbReference type="Proteomes" id="UP000709295"/>
    </source>
</evidence>
<feature type="transmembrane region" description="Helical" evidence="8">
    <location>
        <begin position="1061"/>
        <end position="1079"/>
    </location>
</feature>
<keyword evidence="12" id="KW-1185">Reference proteome</keyword>
<dbReference type="PROSITE" id="PS50042">
    <property type="entry name" value="CNMP_BINDING_3"/>
    <property type="match status" value="3"/>
</dbReference>
<feature type="domain" description="Cyclic nucleotide-binding" evidence="9">
    <location>
        <begin position="527"/>
        <end position="626"/>
    </location>
</feature>
<comment type="subcellular location">
    <subcellularLocation>
        <location evidence="1">Membrane</location>
        <topology evidence="1">Multi-pass membrane protein</topology>
    </subcellularLocation>
    <subcellularLocation>
        <location evidence="2">Membrane</location>
        <topology evidence="2">Peripheral membrane protein</topology>
    </subcellularLocation>
</comment>
<evidence type="ECO:0000256" key="5">
    <source>
        <dbReference type="ARBA" id="ARBA00023136"/>
    </source>
</evidence>
<evidence type="ECO:0000256" key="3">
    <source>
        <dbReference type="ARBA" id="ARBA00022692"/>
    </source>
</evidence>
<dbReference type="GO" id="GO:0043169">
    <property type="term" value="F:cation binding"/>
    <property type="evidence" value="ECO:0007669"/>
    <property type="project" value="InterPro"/>
</dbReference>
<sequence length="1520" mass="170380">MGCILTKVCLDEDLLMLGDTAPYENQQDEPATQQSRRLSRAKATLLVVEPSDVSGLQKSTPEKKKKKKSTDSDTEPLANLLVYGGGVPGVALDDDRVELPEFTSVREGGYRSRNGRLQWGTRSRAGNDPLRRRKENQDALCVCDALAGDPDATFFSVFDGHGPQGAFVSHFVREHYHRAAAEAYAELIPRASHSNGNGASVSTRKASVTCDVVSEIFQQAARTVVGELEASAIDVKVSGTTAVAMLVRKTDVFIANLGDSRAVVARFSDEQQRYELHCETKDHKPDVPEECARIERNNGRVFEWGSYRVWLQDVDMPGLAMSRSFGDSVAKTVGVTAEPDVTTMEKLKLSSLDKKNGEKPPAFAVLASDGIWEFMTTDECIDFVSTCIIDSGIQYVRTLYWACKTVVTLGQGDLIPVTLVETGYRIVVQFFAGLWVTAILTAYTFFFAHKDANLTSNISTRLDQALQFLTARIAPAQLVTSVDTYFQYMQRTRNGVEEELILAALPPHYRTQCSHYVRYKAIAPLAIFRRRKGAFLRTVMEALVRDVYAPDQTLLEPGETDEMFIVACGEVRLIDARGGVCIGRITAGNAYAEYALFERHVARHRLEAATFCEVWYLPTKAFKAALAKHFTKLVSLSLSTCLEDASRFDNCTWYMYDRSTFDMDAPYLRSMLWSIVLLSTVGFGDIIAFSTRECIVDALWIFFSANICYITSCALSSVLAQINVLSTIRHDRIEGINVLLMSPSMASVSDATKRTIRSYYEAKWKLNGSAVGDLGLLEHLPRSLRRAITSQLYAPDLRRCALFVEECGLRASSASGDAALFMQQLALTITCEHFLRNVTVIKEGLLASEFFVILSGELECLLPPVPFEYNATPTTKFVSASRMARNISNRKVTPFASAAKATNALAVQSSPYSIWAAPSTRTARIDQNSRFRDVWASIMLIVTLYYLIAIPLQIGFLDGVLNETQNERIVIAWFTVEYVIADVACLVDFVLHRNYFVYQTSSGEAVTDPGRIARHYWSHGWYLVDVLSILPVELVMFGLVVALRQAGYAPPPATTSEWPLLFSPLGGLVNWHTFAFLRINRFLRIVHLRPLSDRLQRFLLYDRRLRRLTPGICYLIRLALDFLLGTHWLSCLFYGVSYLVYDDGEQSWLTTADMLAFGDHVRTLADIRKVPLIQSYLRTYHFSIGAITTVCYGDIVPMNAHETLVTMAVIFISVGIFSMLSGGFYKYFDMELGRRAEYEEKVAQVGHFLRFHHFPSDSWRQMQVYFALSWRESRGRRERELLRGLPPSVRQDLAQHVHASLLKNVALFTRCDPAFARAIIAALQHEFFVRNDVIIQRGDMERSLYIVESGIVLISAVRKRPIHPGSGDDIAAGAEEEEERNDHGHADGNNSPSVSVNEWVRVSVCASTRMRKKADVQPARQRQKSLVAHMSPTGTVADINKQTEREEKIYKGPFDYFGERSLLFGTPRNATCMALCVTSLFVLTSARFEAILDEFPHERSNSVSAWVMTRTPATKLETGE</sequence>
<keyword evidence="4 8" id="KW-1133">Transmembrane helix</keyword>
<organism evidence="11 12">
    <name type="scientific">Phytophthora aleatoria</name>
    <dbReference type="NCBI Taxonomy" id="2496075"/>
    <lineage>
        <taxon>Eukaryota</taxon>
        <taxon>Sar</taxon>
        <taxon>Stramenopiles</taxon>
        <taxon>Oomycota</taxon>
        <taxon>Peronosporomycetes</taxon>
        <taxon>Peronosporales</taxon>
        <taxon>Peronosporaceae</taxon>
        <taxon>Phytophthora</taxon>
    </lineage>
</organism>
<proteinExistence type="inferred from homology"/>
<feature type="region of interest" description="Disordered" evidence="7">
    <location>
        <begin position="49"/>
        <end position="73"/>
    </location>
</feature>
<feature type="transmembrane region" description="Helical" evidence="8">
    <location>
        <begin position="426"/>
        <end position="448"/>
    </location>
</feature>
<dbReference type="InterPro" id="IPR001932">
    <property type="entry name" value="PPM-type_phosphatase-like_dom"/>
</dbReference>
<gene>
    <name evidence="11" type="ORF">JG688_00004280</name>
</gene>
<keyword evidence="3 8" id="KW-0812">Transmembrane</keyword>
<evidence type="ECO:0000256" key="2">
    <source>
        <dbReference type="ARBA" id="ARBA00004170"/>
    </source>
</evidence>
<dbReference type="FunFam" id="1.10.287.70:FF:000566">
    <property type="entry name" value="Uncharacterized protein"/>
    <property type="match status" value="2"/>
</dbReference>
<dbReference type="CDD" id="cd00143">
    <property type="entry name" value="PP2Cc"/>
    <property type="match status" value="1"/>
</dbReference>
<feature type="transmembrane region" description="Helical" evidence="8">
    <location>
        <begin position="698"/>
        <end position="720"/>
    </location>
</feature>
<feature type="region of interest" description="Disordered" evidence="7">
    <location>
        <begin position="1375"/>
        <end position="1394"/>
    </location>
</feature>
<evidence type="ECO:0000256" key="6">
    <source>
        <dbReference type="RuleBase" id="RU003465"/>
    </source>
</evidence>